<evidence type="ECO:0000313" key="2">
    <source>
        <dbReference type="Proteomes" id="UP000240042"/>
    </source>
</evidence>
<dbReference type="EMBL" id="FOKY01000001">
    <property type="protein sequence ID" value="SFB69455.1"/>
    <property type="molecule type" value="Genomic_DNA"/>
</dbReference>
<dbReference type="Pfam" id="PF17239">
    <property type="entry name" value="DUF5312"/>
    <property type="match status" value="1"/>
</dbReference>
<dbReference type="AlphaFoldDB" id="A0A1I1D3F9"/>
<gene>
    <name evidence="1" type="ORF">SAMN02745150_00274</name>
</gene>
<dbReference type="Proteomes" id="UP000240042">
    <property type="component" value="Unassembled WGS sequence"/>
</dbReference>
<proteinExistence type="predicted"/>
<keyword evidence="2" id="KW-1185">Reference proteome</keyword>
<sequence length="570" mass="66027">MIGTEQSPATGESNEYIGINFFNEFDEHDEVFQKIYQDMSPWQKFLRNIIKIFNKNKLRAFYLKCGLKRIEKDLHETLPNWYIAHSKALGPKFADTLYEFTRALAIIAPILKATVINSNIKTCTISIEPCLLEIVFYALYGEDSVKNYPFSAEEIEHFLKETSIGSSDRKIKIKIQNFLEDFSESDFESIDYYYTNFIYLSRNLSVPLMDFLRRFNIHASLQQENNNWSPVTLSAISHYLEKLYVAIMLVDLNKIDFFRLDQLQNARFLIEKGSKEHPIDNAILEKAWNTIIDTIGTFKINNNLLKLIQLAHKDPGYRISYQKAHFNIHERYIKILKERVFGIVKRTARNSLKQEMQNLVQNIISTGTNNQDLTSVGVFTVSNSDKIHEVISEGFAHVHVITLMQIFIVKFYKPWLKVLLGSCTVNAQFTQPSVSTELNSVYKVLNKITDQFNQFVIDVHPTSSMGLRITKLLEAHKHSRSDKHLLKVFTESLNKQADTLVREFAGIFSPLQNFISLLLKDMQQNSKSFITNINTLKVLQEPETVRKLQELKNFSTNVMELLNISTQEQV</sequence>
<evidence type="ECO:0000313" key="1">
    <source>
        <dbReference type="EMBL" id="SFB69455.1"/>
    </source>
</evidence>
<dbReference type="RefSeq" id="WP_092317559.1">
    <property type="nucleotide sequence ID" value="NZ_FOKY01000001.1"/>
</dbReference>
<organism evidence="1 2">
    <name type="scientific">Brevinema andersonii</name>
    <dbReference type="NCBI Taxonomy" id="34097"/>
    <lineage>
        <taxon>Bacteria</taxon>
        <taxon>Pseudomonadati</taxon>
        <taxon>Spirochaetota</taxon>
        <taxon>Spirochaetia</taxon>
        <taxon>Brevinematales</taxon>
        <taxon>Brevinemataceae</taxon>
        <taxon>Brevinema</taxon>
    </lineage>
</organism>
<accession>A0A1I1D3F9</accession>
<dbReference type="InterPro" id="IPR035196">
    <property type="entry name" value="DUF5312"/>
</dbReference>
<name>A0A1I1D3F9_BREAD</name>
<protein>
    <submittedName>
        <fullName evidence="1">Uncharacterized protein</fullName>
    </submittedName>
</protein>
<reference evidence="2" key="1">
    <citation type="submission" date="2016-10" db="EMBL/GenBank/DDBJ databases">
        <authorList>
            <person name="Varghese N."/>
            <person name="Submissions S."/>
        </authorList>
    </citation>
    <scope>NUCLEOTIDE SEQUENCE [LARGE SCALE GENOMIC DNA]</scope>
    <source>
        <strain evidence="2">ATCC 43811</strain>
    </source>
</reference>